<dbReference type="PANTHER" id="PTHR34396:SF24">
    <property type="entry name" value="BED-TYPE DOMAIN-CONTAINING PROTEIN"/>
    <property type="match status" value="1"/>
</dbReference>
<accession>A0A9Q0HA75</accession>
<dbReference type="GO" id="GO:0005634">
    <property type="term" value="C:nucleus"/>
    <property type="evidence" value="ECO:0007669"/>
    <property type="project" value="TreeGrafter"/>
</dbReference>
<reference evidence="2" key="1">
    <citation type="journal article" date="2023" name="Plant J.">
        <title>The genome of the king protea, Protea cynaroides.</title>
        <authorList>
            <person name="Chang J."/>
            <person name="Duong T.A."/>
            <person name="Schoeman C."/>
            <person name="Ma X."/>
            <person name="Roodt D."/>
            <person name="Barker N."/>
            <person name="Li Z."/>
            <person name="Van de Peer Y."/>
            <person name="Mizrachi E."/>
        </authorList>
    </citation>
    <scope>NUCLEOTIDE SEQUENCE</scope>
    <source>
        <tissue evidence="2">Young leaves</tissue>
    </source>
</reference>
<sequence length="199" mass="22251">MDASNAELVINESSQSTDGTLSHLQEHQIPPVGLELNVGGESGDIGTNVSKKRARSSLYWTSNWFIPLDPKANPDGRPRAQCTKCKQVFLVDPMKNGTSTLNKHMKKCPKRENEDINQMLMQQTGGIFNTKDLKVDPNVVREKALALIVQNELPLKFVEYEKFKNLMLYVYPAETDPDQDGEQLFEALGEVFSSPLVPS</sequence>
<dbReference type="AlphaFoldDB" id="A0A9Q0HA75"/>
<dbReference type="OrthoDB" id="1745426at2759"/>
<dbReference type="InterPro" id="IPR053031">
    <property type="entry name" value="Cuticle_assoc_protein"/>
</dbReference>
<name>A0A9Q0HA75_9MAGN</name>
<dbReference type="SMART" id="SM00614">
    <property type="entry name" value="ZnF_BED"/>
    <property type="match status" value="1"/>
</dbReference>
<keyword evidence="3" id="KW-1185">Reference proteome</keyword>
<comment type="caution">
    <text evidence="2">The sequence shown here is derived from an EMBL/GenBank/DDBJ whole genome shotgun (WGS) entry which is preliminary data.</text>
</comment>
<proteinExistence type="predicted"/>
<gene>
    <name evidence="2" type="ORF">NE237_020953</name>
</gene>
<dbReference type="Proteomes" id="UP001141806">
    <property type="component" value="Unassembled WGS sequence"/>
</dbReference>
<evidence type="ECO:0000313" key="2">
    <source>
        <dbReference type="EMBL" id="KAJ4961043.1"/>
    </source>
</evidence>
<evidence type="ECO:0000313" key="3">
    <source>
        <dbReference type="Proteomes" id="UP001141806"/>
    </source>
</evidence>
<organism evidence="2 3">
    <name type="scientific">Protea cynaroides</name>
    <dbReference type="NCBI Taxonomy" id="273540"/>
    <lineage>
        <taxon>Eukaryota</taxon>
        <taxon>Viridiplantae</taxon>
        <taxon>Streptophyta</taxon>
        <taxon>Embryophyta</taxon>
        <taxon>Tracheophyta</taxon>
        <taxon>Spermatophyta</taxon>
        <taxon>Magnoliopsida</taxon>
        <taxon>Proteales</taxon>
        <taxon>Proteaceae</taxon>
        <taxon>Protea</taxon>
    </lineage>
</organism>
<dbReference type="GO" id="GO:0006357">
    <property type="term" value="P:regulation of transcription by RNA polymerase II"/>
    <property type="evidence" value="ECO:0007669"/>
    <property type="project" value="TreeGrafter"/>
</dbReference>
<feature type="region of interest" description="Disordered" evidence="1">
    <location>
        <begin position="1"/>
        <end position="22"/>
    </location>
</feature>
<evidence type="ECO:0008006" key="4">
    <source>
        <dbReference type="Google" id="ProtNLM"/>
    </source>
</evidence>
<evidence type="ECO:0000256" key="1">
    <source>
        <dbReference type="SAM" id="MobiDB-lite"/>
    </source>
</evidence>
<dbReference type="PANTHER" id="PTHR34396">
    <property type="entry name" value="OS03G0264950 PROTEIN-RELATED"/>
    <property type="match status" value="1"/>
</dbReference>
<dbReference type="EMBL" id="JAMYWD010000009">
    <property type="protein sequence ID" value="KAJ4961043.1"/>
    <property type="molecule type" value="Genomic_DNA"/>
</dbReference>
<dbReference type="GO" id="GO:1990837">
    <property type="term" value="F:sequence-specific double-stranded DNA binding"/>
    <property type="evidence" value="ECO:0007669"/>
    <property type="project" value="TreeGrafter"/>
</dbReference>
<feature type="compositionally biased region" description="Polar residues" evidence="1">
    <location>
        <begin position="11"/>
        <end position="22"/>
    </location>
</feature>
<protein>
    <recommendedName>
        <fullName evidence="4">BED-type domain-containing protein</fullName>
    </recommendedName>
</protein>